<comment type="caution">
    <text evidence="1">The sequence shown here is derived from an EMBL/GenBank/DDBJ whole genome shotgun (WGS) entry which is preliminary data.</text>
</comment>
<reference evidence="1" key="1">
    <citation type="submission" date="2022-06" db="EMBL/GenBank/DDBJ databases">
        <title>Uncovering the hologenomic basis of an extraordinary plant invasion.</title>
        <authorList>
            <person name="Bieker V.C."/>
            <person name="Martin M.D."/>
            <person name="Gilbert T."/>
            <person name="Hodgins K."/>
            <person name="Battlay P."/>
            <person name="Petersen B."/>
            <person name="Wilson J."/>
        </authorList>
    </citation>
    <scope>NUCLEOTIDE SEQUENCE</scope>
    <source>
        <strain evidence="1">AA19_3_7</strain>
        <tissue evidence="1">Leaf</tissue>
    </source>
</reference>
<name>A0AAD5BW48_AMBAR</name>
<evidence type="ECO:0000313" key="1">
    <source>
        <dbReference type="EMBL" id="KAI7730515.1"/>
    </source>
</evidence>
<keyword evidence="2" id="KW-1185">Reference proteome</keyword>
<evidence type="ECO:0000313" key="2">
    <source>
        <dbReference type="Proteomes" id="UP001206925"/>
    </source>
</evidence>
<sequence>HLIRECIYESSSTVGLLWSPPLAIVIPIYRLPARNQNATMIFVQYAGKTGQHCPNVLLNGLNEQLYEAGQVIPFEYG</sequence>
<dbReference type="Proteomes" id="UP001206925">
    <property type="component" value="Unassembled WGS sequence"/>
</dbReference>
<gene>
    <name evidence="1" type="ORF">M8C21_017962</name>
</gene>
<accession>A0AAD5BW48</accession>
<feature type="non-terminal residue" evidence="1">
    <location>
        <position position="1"/>
    </location>
</feature>
<proteinExistence type="predicted"/>
<organism evidence="1 2">
    <name type="scientific">Ambrosia artemisiifolia</name>
    <name type="common">Common ragweed</name>
    <dbReference type="NCBI Taxonomy" id="4212"/>
    <lineage>
        <taxon>Eukaryota</taxon>
        <taxon>Viridiplantae</taxon>
        <taxon>Streptophyta</taxon>
        <taxon>Embryophyta</taxon>
        <taxon>Tracheophyta</taxon>
        <taxon>Spermatophyta</taxon>
        <taxon>Magnoliopsida</taxon>
        <taxon>eudicotyledons</taxon>
        <taxon>Gunneridae</taxon>
        <taxon>Pentapetalae</taxon>
        <taxon>asterids</taxon>
        <taxon>campanulids</taxon>
        <taxon>Asterales</taxon>
        <taxon>Asteraceae</taxon>
        <taxon>Asteroideae</taxon>
        <taxon>Heliantheae alliance</taxon>
        <taxon>Heliantheae</taxon>
        <taxon>Ambrosia</taxon>
    </lineage>
</organism>
<dbReference type="AlphaFoldDB" id="A0AAD5BW48"/>
<dbReference type="EMBL" id="JAMZMK010010757">
    <property type="protein sequence ID" value="KAI7730515.1"/>
    <property type="molecule type" value="Genomic_DNA"/>
</dbReference>
<protein>
    <submittedName>
        <fullName evidence="1">Uncharacterized protein</fullName>
    </submittedName>
</protein>